<evidence type="ECO:0000313" key="2">
    <source>
        <dbReference type="EMBL" id="CED82996.1"/>
    </source>
</evidence>
<organism evidence="2">
    <name type="scientific">Phaffia rhodozyma</name>
    <name type="common">Yeast</name>
    <name type="synonym">Xanthophyllomyces dendrorhous</name>
    <dbReference type="NCBI Taxonomy" id="264483"/>
    <lineage>
        <taxon>Eukaryota</taxon>
        <taxon>Fungi</taxon>
        <taxon>Dikarya</taxon>
        <taxon>Basidiomycota</taxon>
        <taxon>Agaricomycotina</taxon>
        <taxon>Tremellomycetes</taxon>
        <taxon>Cystofilobasidiales</taxon>
        <taxon>Mrakiaceae</taxon>
        <taxon>Phaffia</taxon>
    </lineage>
</organism>
<name>A0A0F7SNM2_PHARH</name>
<proteinExistence type="predicted"/>
<dbReference type="EMBL" id="LN483142">
    <property type="protein sequence ID" value="CED82996.1"/>
    <property type="molecule type" value="Genomic_DNA"/>
</dbReference>
<reference evidence="2" key="1">
    <citation type="submission" date="2014-08" db="EMBL/GenBank/DDBJ databases">
        <authorList>
            <person name="Sharma Rahul"/>
            <person name="Thines Marco"/>
        </authorList>
    </citation>
    <scope>NUCLEOTIDE SEQUENCE</scope>
</reference>
<feature type="compositionally biased region" description="Basic and acidic residues" evidence="1">
    <location>
        <begin position="59"/>
        <end position="68"/>
    </location>
</feature>
<sequence>MADDQGCVAVCCGAIGTCFIVSLQNWCNICKTGENTTKKQAGCCPQSFGGANDDDFDDAERKELDLKKANGTAQPGPVAPMSVPLGAPATTNNTTTATP</sequence>
<feature type="region of interest" description="Disordered" evidence="1">
    <location>
        <begin position="49"/>
        <end position="99"/>
    </location>
</feature>
<evidence type="ECO:0000256" key="1">
    <source>
        <dbReference type="SAM" id="MobiDB-lite"/>
    </source>
</evidence>
<dbReference type="AlphaFoldDB" id="A0A0F7SNM2"/>
<protein>
    <submittedName>
        <fullName evidence="2">Uncharacterized protein</fullName>
    </submittedName>
</protein>
<feature type="compositionally biased region" description="Low complexity" evidence="1">
    <location>
        <begin position="87"/>
        <end position="99"/>
    </location>
</feature>
<accession>A0A0F7SNM2</accession>